<dbReference type="GO" id="GO:0005524">
    <property type="term" value="F:ATP binding"/>
    <property type="evidence" value="ECO:0007669"/>
    <property type="project" value="UniProtKB-KW"/>
</dbReference>
<dbReference type="InterPro" id="IPR014729">
    <property type="entry name" value="Rossmann-like_a/b/a_fold"/>
</dbReference>
<dbReference type="InterPro" id="IPR023457">
    <property type="entry name" value="Met-tRNA_synth_2"/>
</dbReference>
<keyword evidence="4" id="KW-0648">Protein biosynthesis</keyword>
<dbReference type="PANTHER" id="PTHR43326">
    <property type="entry name" value="METHIONYL-TRNA SYNTHETASE"/>
    <property type="match status" value="1"/>
</dbReference>
<protein>
    <recommendedName>
        <fullName evidence="6">Methionyl/Leucyl tRNA synthetase domain-containing protein</fullName>
    </recommendedName>
</protein>
<dbReference type="GO" id="GO:0006431">
    <property type="term" value="P:methionyl-tRNA aminoacylation"/>
    <property type="evidence" value="ECO:0007669"/>
    <property type="project" value="TreeGrafter"/>
</dbReference>
<accession>A0A7R8XEV4</accession>
<keyword evidence="2" id="KW-0547">Nucleotide-binding</keyword>
<dbReference type="Gene3D" id="1.10.730.10">
    <property type="entry name" value="Isoleucyl-tRNA Synthetase, Domain 1"/>
    <property type="match status" value="1"/>
</dbReference>
<evidence type="ECO:0000256" key="5">
    <source>
        <dbReference type="ARBA" id="ARBA00023146"/>
    </source>
</evidence>
<evidence type="ECO:0000259" key="6">
    <source>
        <dbReference type="Pfam" id="PF09334"/>
    </source>
</evidence>
<gene>
    <name evidence="7" type="ORF">DSTB1V02_LOCUS5781</name>
</gene>
<dbReference type="OrthoDB" id="5844513at2759"/>
<dbReference type="AlphaFoldDB" id="A0A7R8XEV4"/>
<dbReference type="GO" id="GO:0004825">
    <property type="term" value="F:methionine-tRNA ligase activity"/>
    <property type="evidence" value="ECO:0007669"/>
    <property type="project" value="InterPro"/>
</dbReference>
<dbReference type="Pfam" id="PF09334">
    <property type="entry name" value="tRNA-synt_1g"/>
    <property type="match status" value="1"/>
</dbReference>
<dbReference type="InterPro" id="IPR015413">
    <property type="entry name" value="Methionyl/Leucyl_tRNA_Synth"/>
</dbReference>
<dbReference type="EMBL" id="CAJPEV010000989">
    <property type="protein sequence ID" value="CAG0889959.1"/>
    <property type="molecule type" value="Genomic_DNA"/>
</dbReference>
<dbReference type="SUPFAM" id="SSF52374">
    <property type="entry name" value="Nucleotidylyl transferase"/>
    <property type="match status" value="1"/>
</dbReference>
<evidence type="ECO:0000256" key="4">
    <source>
        <dbReference type="ARBA" id="ARBA00022917"/>
    </source>
</evidence>
<keyword evidence="1" id="KW-0436">Ligase</keyword>
<dbReference type="Proteomes" id="UP000677054">
    <property type="component" value="Unassembled WGS sequence"/>
</dbReference>
<dbReference type="PANTHER" id="PTHR43326:SF1">
    <property type="entry name" value="METHIONINE--TRNA LIGASE, MITOCHONDRIAL"/>
    <property type="match status" value="1"/>
</dbReference>
<evidence type="ECO:0000256" key="2">
    <source>
        <dbReference type="ARBA" id="ARBA00022741"/>
    </source>
</evidence>
<keyword evidence="8" id="KW-1185">Reference proteome</keyword>
<feature type="non-terminal residue" evidence="7">
    <location>
        <position position="1"/>
    </location>
</feature>
<dbReference type="EMBL" id="LR900506">
    <property type="protein sequence ID" value="CAD7245915.1"/>
    <property type="molecule type" value="Genomic_DNA"/>
</dbReference>
<dbReference type="Gene3D" id="3.40.50.620">
    <property type="entry name" value="HUPs"/>
    <property type="match status" value="1"/>
</dbReference>
<evidence type="ECO:0000256" key="3">
    <source>
        <dbReference type="ARBA" id="ARBA00022840"/>
    </source>
</evidence>
<feature type="domain" description="Methionyl/Leucyl tRNA synthetase" evidence="6">
    <location>
        <begin position="1"/>
        <end position="64"/>
    </location>
</feature>
<evidence type="ECO:0000313" key="8">
    <source>
        <dbReference type="Proteomes" id="UP000677054"/>
    </source>
</evidence>
<proteinExistence type="predicted"/>
<sequence>MSKSIGNVINPYDVVRDYGTDALRYYVVGGVSMFEDSPFYMERFHEVYNASLANGLGNLVSRTMNMVDEQSWLQQYQSGKGHKTLLPL</sequence>
<evidence type="ECO:0000256" key="1">
    <source>
        <dbReference type="ARBA" id="ARBA00022598"/>
    </source>
</evidence>
<evidence type="ECO:0000313" key="7">
    <source>
        <dbReference type="EMBL" id="CAD7245915.1"/>
    </source>
</evidence>
<keyword evidence="5" id="KW-0030">Aminoacyl-tRNA synthetase</keyword>
<organism evidence="7">
    <name type="scientific">Darwinula stevensoni</name>
    <dbReference type="NCBI Taxonomy" id="69355"/>
    <lineage>
        <taxon>Eukaryota</taxon>
        <taxon>Metazoa</taxon>
        <taxon>Ecdysozoa</taxon>
        <taxon>Arthropoda</taxon>
        <taxon>Crustacea</taxon>
        <taxon>Oligostraca</taxon>
        <taxon>Ostracoda</taxon>
        <taxon>Podocopa</taxon>
        <taxon>Podocopida</taxon>
        <taxon>Darwinulocopina</taxon>
        <taxon>Darwinuloidea</taxon>
        <taxon>Darwinulidae</taxon>
        <taxon>Darwinula</taxon>
    </lineage>
</organism>
<reference evidence="7" key="1">
    <citation type="submission" date="2020-11" db="EMBL/GenBank/DDBJ databases">
        <authorList>
            <person name="Tran Van P."/>
        </authorList>
    </citation>
    <scope>NUCLEOTIDE SEQUENCE</scope>
</reference>
<keyword evidence="3" id="KW-0067">ATP-binding</keyword>
<name>A0A7R8XEV4_9CRUS</name>